<feature type="transmembrane region" description="Helical" evidence="1">
    <location>
        <begin position="26"/>
        <end position="46"/>
    </location>
</feature>
<reference evidence="2 3" key="1">
    <citation type="submission" date="2020-08" db="EMBL/GenBank/DDBJ databases">
        <title>Genomic Encyclopedia of Type Strains, Phase IV (KMG-IV): sequencing the most valuable type-strain genomes for metagenomic binning, comparative biology and taxonomic classification.</title>
        <authorList>
            <person name="Goeker M."/>
        </authorList>
    </citation>
    <scope>NUCLEOTIDE SEQUENCE [LARGE SCALE GENOMIC DNA]</scope>
    <source>
        <strain evidence="2 3">DSM 11805</strain>
    </source>
</reference>
<proteinExistence type="predicted"/>
<keyword evidence="1" id="KW-0812">Transmembrane</keyword>
<dbReference type="EMBL" id="JACHON010000002">
    <property type="protein sequence ID" value="MBB6512256.1"/>
    <property type="molecule type" value="Genomic_DNA"/>
</dbReference>
<protein>
    <submittedName>
        <fullName evidence="2">Uncharacterized protein</fullName>
    </submittedName>
</protein>
<keyword evidence="3" id="KW-1185">Reference proteome</keyword>
<keyword evidence="1" id="KW-1133">Transmembrane helix</keyword>
<name>A0A841RLC0_9BACI</name>
<evidence type="ECO:0000313" key="2">
    <source>
        <dbReference type="EMBL" id="MBB6512256.1"/>
    </source>
</evidence>
<accession>A0A841RLC0</accession>
<evidence type="ECO:0000256" key="1">
    <source>
        <dbReference type="SAM" id="Phobius"/>
    </source>
</evidence>
<dbReference type="Proteomes" id="UP000572212">
    <property type="component" value="Unassembled WGS sequence"/>
</dbReference>
<dbReference type="RefSeq" id="WP_184245287.1">
    <property type="nucleotide sequence ID" value="NZ_BAAACU010000002.1"/>
</dbReference>
<sequence length="204" mass="23360">MKKLIETLKTMTFKEAVDYIWEYYKWHIIGSIALIAFIVSMLVNIFKETPPQYNVMVVAPIPYEQVDILRADLNENYFDDFEIAVDYIMHQGGSLGHQSPEQVQKLVARIAVGMVDAMVVEEDYGLELLEQDGLRPLNEFLDLEALEQEEVALEDFGTGEIYGIGTNHLDVFNDIAGFEDKWVVLIHNGESMDKTPEFFDSLLE</sequence>
<dbReference type="AlphaFoldDB" id="A0A841RLC0"/>
<evidence type="ECO:0000313" key="3">
    <source>
        <dbReference type="Proteomes" id="UP000572212"/>
    </source>
</evidence>
<comment type="caution">
    <text evidence="2">The sequence shown here is derived from an EMBL/GenBank/DDBJ whole genome shotgun (WGS) entry which is preliminary data.</text>
</comment>
<organism evidence="2 3">
    <name type="scientific">Gracilibacillus halotolerans</name>
    <dbReference type="NCBI Taxonomy" id="74386"/>
    <lineage>
        <taxon>Bacteria</taxon>
        <taxon>Bacillati</taxon>
        <taxon>Bacillota</taxon>
        <taxon>Bacilli</taxon>
        <taxon>Bacillales</taxon>
        <taxon>Bacillaceae</taxon>
        <taxon>Gracilibacillus</taxon>
    </lineage>
</organism>
<keyword evidence="1" id="KW-0472">Membrane</keyword>
<gene>
    <name evidence="2" type="ORF">GGQ92_001037</name>
</gene>